<sequence length="307" mass="33668">MFGTDFNPSNNNNNSTPSFPFPYPHPLSFQLTTAVPHILPLHLEPMEPGSSSMTSVSPNPDLIHGVNPLDTVVDVLNLNLGLGLGAVRDRDSKEERRMREVQWKIIECIREGTGGWSLEVFEMVGGPGVEEDGEMWVVNEEGGKEGGQGGREGREGRDGEGDGVEEEGEKNMYPLEGSLIRAIVETMPNLRNFPKIHVHPETPTSLVSYTFYSLPYLSSFHINPSEPLDPRTIEFIAACTNVIGEVAGENERTESGLTSTIPGTSASASASMTGSRNTSSMGKRRKNMELEMQIGDEDFVMPIWGWD</sequence>
<gene>
    <name evidence="2" type="ORF">K435DRAFT_870365</name>
</gene>
<accession>A0A4S8L6S2</accession>
<reference evidence="2 3" key="1">
    <citation type="journal article" date="2019" name="Nat. Ecol. Evol.">
        <title>Megaphylogeny resolves global patterns of mushroom evolution.</title>
        <authorList>
            <person name="Varga T."/>
            <person name="Krizsan K."/>
            <person name="Foldi C."/>
            <person name="Dima B."/>
            <person name="Sanchez-Garcia M."/>
            <person name="Sanchez-Ramirez S."/>
            <person name="Szollosi G.J."/>
            <person name="Szarkandi J.G."/>
            <person name="Papp V."/>
            <person name="Albert L."/>
            <person name="Andreopoulos W."/>
            <person name="Angelini C."/>
            <person name="Antonin V."/>
            <person name="Barry K.W."/>
            <person name="Bougher N.L."/>
            <person name="Buchanan P."/>
            <person name="Buyck B."/>
            <person name="Bense V."/>
            <person name="Catcheside P."/>
            <person name="Chovatia M."/>
            <person name="Cooper J."/>
            <person name="Damon W."/>
            <person name="Desjardin D."/>
            <person name="Finy P."/>
            <person name="Geml J."/>
            <person name="Haridas S."/>
            <person name="Hughes K."/>
            <person name="Justo A."/>
            <person name="Karasinski D."/>
            <person name="Kautmanova I."/>
            <person name="Kiss B."/>
            <person name="Kocsube S."/>
            <person name="Kotiranta H."/>
            <person name="LaButti K.M."/>
            <person name="Lechner B.E."/>
            <person name="Liimatainen K."/>
            <person name="Lipzen A."/>
            <person name="Lukacs Z."/>
            <person name="Mihaltcheva S."/>
            <person name="Morgado L.N."/>
            <person name="Niskanen T."/>
            <person name="Noordeloos M.E."/>
            <person name="Ohm R.A."/>
            <person name="Ortiz-Santana B."/>
            <person name="Ovrebo C."/>
            <person name="Racz N."/>
            <person name="Riley R."/>
            <person name="Savchenko A."/>
            <person name="Shiryaev A."/>
            <person name="Soop K."/>
            <person name="Spirin V."/>
            <person name="Szebenyi C."/>
            <person name="Tomsovsky M."/>
            <person name="Tulloss R.E."/>
            <person name="Uehling J."/>
            <person name="Grigoriev I.V."/>
            <person name="Vagvolgyi C."/>
            <person name="Papp T."/>
            <person name="Martin F.M."/>
            <person name="Miettinen O."/>
            <person name="Hibbett D.S."/>
            <person name="Nagy L.G."/>
        </authorList>
    </citation>
    <scope>NUCLEOTIDE SEQUENCE [LARGE SCALE GENOMIC DNA]</scope>
    <source>
        <strain evidence="2 3">CBS 962.96</strain>
    </source>
</reference>
<feature type="region of interest" description="Disordered" evidence="1">
    <location>
        <begin position="250"/>
        <end position="283"/>
    </location>
</feature>
<name>A0A4S8L6S2_DENBC</name>
<evidence type="ECO:0000313" key="2">
    <source>
        <dbReference type="EMBL" id="THU84346.1"/>
    </source>
</evidence>
<dbReference type="EMBL" id="ML179605">
    <property type="protein sequence ID" value="THU84346.1"/>
    <property type="molecule type" value="Genomic_DNA"/>
</dbReference>
<dbReference type="OrthoDB" id="3129795at2759"/>
<proteinExistence type="predicted"/>
<keyword evidence="3" id="KW-1185">Reference proteome</keyword>
<evidence type="ECO:0000256" key="1">
    <source>
        <dbReference type="SAM" id="MobiDB-lite"/>
    </source>
</evidence>
<feature type="compositionally biased region" description="Polar residues" evidence="1">
    <location>
        <begin position="255"/>
        <end position="264"/>
    </location>
</feature>
<dbReference type="AlphaFoldDB" id="A0A4S8L6S2"/>
<evidence type="ECO:0000313" key="3">
    <source>
        <dbReference type="Proteomes" id="UP000297245"/>
    </source>
</evidence>
<organism evidence="2 3">
    <name type="scientific">Dendrothele bispora (strain CBS 962.96)</name>
    <dbReference type="NCBI Taxonomy" id="1314807"/>
    <lineage>
        <taxon>Eukaryota</taxon>
        <taxon>Fungi</taxon>
        <taxon>Dikarya</taxon>
        <taxon>Basidiomycota</taxon>
        <taxon>Agaricomycotina</taxon>
        <taxon>Agaricomycetes</taxon>
        <taxon>Agaricomycetidae</taxon>
        <taxon>Agaricales</taxon>
        <taxon>Agaricales incertae sedis</taxon>
        <taxon>Dendrothele</taxon>
    </lineage>
</organism>
<feature type="compositionally biased region" description="Polar residues" evidence="1">
    <location>
        <begin position="272"/>
        <end position="281"/>
    </location>
</feature>
<feature type="region of interest" description="Disordered" evidence="1">
    <location>
        <begin position="141"/>
        <end position="169"/>
    </location>
</feature>
<protein>
    <submittedName>
        <fullName evidence="2">Uncharacterized protein</fullName>
    </submittedName>
</protein>
<feature type="compositionally biased region" description="Basic and acidic residues" evidence="1">
    <location>
        <begin position="151"/>
        <end position="160"/>
    </location>
</feature>
<dbReference type="Proteomes" id="UP000297245">
    <property type="component" value="Unassembled WGS sequence"/>
</dbReference>